<dbReference type="InterPro" id="IPR000994">
    <property type="entry name" value="Pept_M24"/>
</dbReference>
<comment type="catalytic activity">
    <reaction evidence="1">
        <text>Release of any N-terminal amino acid, including proline, that is linked to proline, even from a dipeptide or tripeptide.</text>
        <dbReference type="EC" id="3.4.11.9"/>
    </reaction>
</comment>
<accession>A0A1B8QAN1</accession>
<evidence type="ECO:0000313" key="16">
    <source>
        <dbReference type="Proteomes" id="UP000092508"/>
    </source>
</evidence>
<keyword evidence="5" id="KW-0645">Protease</keyword>
<dbReference type="SUPFAM" id="SSF53092">
    <property type="entry name" value="Creatinase/prolidase N-terminal domain"/>
    <property type="match status" value="1"/>
</dbReference>
<dbReference type="Proteomes" id="UP000092508">
    <property type="component" value="Unassembled WGS sequence"/>
</dbReference>
<evidence type="ECO:0000256" key="3">
    <source>
        <dbReference type="ARBA" id="ARBA00008766"/>
    </source>
</evidence>
<evidence type="ECO:0000256" key="8">
    <source>
        <dbReference type="ARBA" id="ARBA00023049"/>
    </source>
</evidence>
<name>A0A1B8QAN1_9GAMM</name>
<dbReference type="PROSITE" id="PS00491">
    <property type="entry name" value="PROLINE_PEPTIDASE"/>
    <property type="match status" value="1"/>
</dbReference>
<dbReference type="InterPro" id="IPR001131">
    <property type="entry name" value="Peptidase_M24B_aminopep-P_CS"/>
</dbReference>
<keyword evidence="15" id="KW-0031">Aminopeptidase</keyword>
<dbReference type="SUPFAM" id="SSF55920">
    <property type="entry name" value="Creatinase/aminopeptidase"/>
    <property type="match status" value="1"/>
</dbReference>
<dbReference type="STRING" id="34059.A9308_08450"/>
<keyword evidence="7" id="KW-0378">Hydrolase</keyword>
<dbReference type="GO" id="GO:0006508">
    <property type="term" value="P:proteolysis"/>
    <property type="evidence" value="ECO:0007669"/>
    <property type="project" value="UniProtKB-KW"/>
</dbReference>
<evidence type="ECO:0000256" key="13">
    <source>
        <dbReference type="RuleBase" id="RU000590"/>
    </source>
</evidence>
<dbReference type="CDD" id="cd01087">
    <property type="entry name" value="Prolidase"/>
    <property type="match status" value="1"/>
</dbReference>
<evidence type="ECO:0000256" key="12">
    <source>
        <dbReference type="ARBA" id="ARBA00081411"/>
    </source>
</evidence>
<dbReference type="OrthoDB" id="9806388at2"/>
<evidence type="ECO:0000256" key="6">
    <source>
        <dbReference type="ARBA" id="ARBA00022723"/>
    </source>
</evidence>
<keyword evidence="9" id="KW-0464">Manganese</keyword>
<evidence type="ECO:0000256" key="1">
    <source>
        <dbReference type="ARBA" id="ARBA00001424"/>
    </source>
</evidence>
<dbReference type="Gene3D" id="3.90.230.10">
    <property type="entry name" value="Creatinase/methionine aminopeptidase superfamily"/>
    <property type="match status" value="1"/>
</dbReference>
<dbReference type="SMART" id="SM01011">
    <property type="entry name" value="AMP_N"/>
    <property type="match status" value="1"/>
</dbReference>
<comment type="similarity">
    <text evidence="3 13">Belongs to the peptidase M24B family.</text>
</comment>
<protein>
    <recommendedName>
        <fullName evidence="10">Xaa-Pro aminopeptidase</fullName>
        <ecNumber evidence="4">3.4.11.9</ecNumber>
    </recommendedName>
    <alternativeName>
        <fullName evidence="11">Aminopeptidase P II</fullName>
    </alternativeName>
    <alternativeName>
        <fullName evidence="12">X-Pro aminopeptidase</fullName>
    </alternativeName>
</protein>
<evidence type="ECO:0000256" key="10">
    <source>
        <dbReference type="ARBA" id="ARBA00069363"/>
    </source>
</evidence>
<evidence type="ECO:0000256" key="2">
    <source>
        <dbReference type="ARBA" id="ARBA00001936"/>
    </source>
</evidence>
<reference evidence="15 16" key="1">
    <citation type="submission" date="2016-06" db="EMBL/GenBank/DDBJ databases">
        <title>Draft genome of Moraxella atlantae CCUG 66109.</title>
        <authorList>
            <person name="Salva-Serra F."/>
            <person name="Engstrom-Jakobsson H."/>
            <person name="Thorell K."/>
            <person name="Gonzales-Siles L."/>
            <person name="Karlsson R."/>
            <person name="Boulund F."/>
            <person name="Engstrand L."/>
            <person name="Kristiansson E."/>
            <person name="Moore E."/>
        </authorList>
    </citation>
    <scope>NUCLEOTIDE SEQUENCE [LARGE SCALE GENOMIC DNA]</scope>
    <source>
        <strain evidence="15 16">CCUG 66109</strain>
    </source>
</reference>
<dbReference type="InterPro" id="IPR029149">
    <property type="entry name" value="Creatin/AminoP/Spt16_N"/>
</dbReference>
<keyword evidence="6 13" id="KW-0479">Metal-binding</keyword>
<dbReference type="Gene3D" id="3.40.350.10">
    <property type="entry name" value="Creatinase/prolidase N-terminal domain"/>
    <property type="match status" value="1"/>
</dbReference>
<dbReference type="Pfam" id="PF05195">
    <property type="entry name" value="AMP_N"/>
    <property type="match status" value="1"/>
</dbReference>
<dbReference type="PANTHER" id="PTHR43226:SF4">
    <property type="entry name" value="XAA-PRO AMINOPEPTIDASE 3"/>
    <property type="match status" value="1"/>
</dbReference>
<dbReference type="Pfam" id="PF00557">
    <property type="entry name" value="Peptidase_M24"/>
    <property type="match status" value="1"/>
</dbReference>
<feature type="domain" description="Aminopeptidase P N-terminal" evidence="14">
    <location>
        <begin position="15"/>
        <end position="154"/>
    </location>
</feature>
<dbReference type="AlphaFoldDB" id="A0A1B8QAN1"/>
<evidence type="ECO:0000256" key="9">
    <source>
        <dbReference type="ARBA" id="ARBA00023211"/>
    </source>
</evidence>
<dbReference type="GO" id="GO:0070006">
    <property type="term" value="F:metalloaminopeptidase activity"/>
    <property type="evidence" value="ECO:0007669"/>
    <property type="project" value="InterPro"/>
</dbReference>
<dbReference type="PANTHER" id="PTHR43226">
    <property type="entry name" value="XAA-PRO AMINOPEPTIDASE 3"/>
    <property type="match status" value="1"/>
</dbReference>
<dbReference type="GO" id="GO:0030145">
    <property type="term" value="F:manganese ion binding"/>
    <property type="evidence" value="ECO:0007669"/>
    <property type="project" value="InterPro"/>
</dbReference>
<evidence type="ECO:0000259" key="14">
    <source>
        <dbReference type="SMART" id="SM01011"/>
    </source>
</evidence>
<organism evidence="15 16">
    <name type="scientific">Faucicola atlantae</name>
    <dbReference type="NCBI Taxonomy" id="34059"/>
    <lineage>
        <taxon>Bacteria</taxon>
        <taxon>Pseudomonadati</taxon>
        <taxon>Pseudomonadota</taxon>
        <taxon>Gammaproteobacteria</taxon>
        <taxon>Moraxellales</taxon>
        <taxon>Moraxellaceae</taxon>
        <taxon>Faucicola</taxon>
    </lineage>
</organism>
<keyword evidence="8" id="KW-0482">Metalloprotease</keyword>
<evidence type="ECO:0000256" key="5">
    <source>
        <dbReference type="ARBA" id="ARBA00022670"/>
    </source>
</evidence>
<dbReference type="InterPro" id="IPR007865">
    <property type="entry name" value="Aminopep_P_N"/>
</dbReference>
<dbReference type="GO" id="GO:0005829">
    <property type="term" value="C:cytosol"/>
    <property type="evidence" value="ECO:0007669"/>
    <property type="project" value="TreeGrafter"/>
</dbReference>
<dbReference type="InterPro" id="IPR052433">
    <property type="entry name" value="X-Pro_dipept-like"/>
</dbReference>
<gene>
    <name evidence="15" type="ORF">A9308_08450</name>
</gene>
<dbReference type="EC" id="3.4.11.9" evidence="4"/>
<sequence>MSSVYRPTLSLAPALIQADFAARRARLAAQLPDHSIVILATAPTHLRNNDAEYKYRADSSFYYLTGFAEPEALLVLEKVLSEQGNAELIYTLFVRPKDKLREIWDGRRAGIEGALAEFGAQQAYPFHEADERLPAMLLGKQHVYARLDKDLTNWLAHARSLRRGEGVVDTVHNLDARLAQMRLIKDDKEIALMQSAADISAAAHCRAMQTVRPEMLEYQLEAELLYVFGHYGCAPSYNSIVAGGDNANILHYVENDQPLRAGDLVMIDAGAEYQHYAGDISRTFPVSGTFSDAQRAVYDIVLRANLAAIDSLVAGAHARIHHETALRVLTQGLVELGILSGDIDTLIADKAYMPFYMHGTGHWLGMDVHDVGRYTDTDGKPRTLQAGMVITVEPGLYFAHDNPQVPEAYRGIGIRIEDDVVITEGAPRVLTGGVPKTVAEIEALMRQA</sequence>
<dbReference type="EMBL" id="LZMZ01000031">
    <property type="protein sequence ID" value="OBX76330.1"/>
    <property type="molecule type" value="Genomic_DNA"/>
</dbReference>
<evidence type="ECO:0000256" key="7">
    <source>
        <dbReference type="ARBA" id="ARBA00022801"/>
    </source>
</evidence>
<evidence type="ECO:0000256" key="4">
    <source>
        <dbReference type="ARBA" id="ARBA00012574"/>
    </source>
</evidence>
<dbReference type="RefSeq" id="WP_067237576.1">
    <property type="nucleotide sequence ID" value="NZ_LZMZ01000031.1"/>
</dbReference>
<comment type="caution">
    <text evidence="15">The sequence shown here is derived from an EMBL/GenBank/DDBJ whole genome shotgun (WGS) entry which is preliminary data.</text>
</comment>
<evidence type="ECO:0000313" key="15">
    <source>
        <dbReference type="EMBL" id="OBX76330.1"/>
    </source>
</evidence>
<proteinExistence type="inferred from homology"/>
<dbReference type="InterPro" id="IPR036005">
    <property type="entry name" value="Creatinase/aminopeptidase-like"/>
</dbReference>
<dbReference type="FunFam" id="3.90.230.10:FF:000002">
    <property type="entry name" value="Xaa-Pro aminopeptidase 3"/>
    <property type="match status" value="1"/>
</dbReference>
<comment type="cofactor">
    <cofactor evidence="2">
        <name>Mn(2+)</name>
        <dbReference type="ChEBI" id="CHEBI:29035"/>
    </cofactor>
</comment>
<evidence type="ECO:0000256" key="11">
    <source>
        <dbReference type="ARBA" id="ARBA00075356"/>
    </source>
</evidence>